<evidence type="ECO:0000313" key="2">
    <source>
        <dbReference type="Proteomes" id="UP001148838"/>
    </source>
</evidence>
<sequence>MIRFEVGCHQSAEVHHEKKSIYEPTVNCFKLKYALIHVELRKMKSLSLNASMTSAYEIRPYYFKYPWRVSNHITGG</sequence>
<evidence type="ECO:0000313" key="1">
    <source>
        <dbReference type="EMBL" id="KAJ4436407.1"/>
    </source>
</evidence>
<protein>
    <submittedName>
        <fullName evidence="1">Uncharacterized protein</fullName>
    </submittedName>
</protein>
<dbReference type="EMBL" id="JAJSOF020000023">
    <property type="protein sequence ID" value="KAJ4436407.1"/>
    <property type="molecule type" value="Genomic_DNA"/>
</dbReference>
<reference evidence="1 2" key="1">
    <citation type="journal article" date="2022" name="Allergy">
        <title>Genome assembly and annotation of Periplaneta americana reveal a comprehensive cockroach allergen profile.</title>
        <authorList>
            <person name="Wang L."/>
            <person name="Xiong Q."/>
            <person name="Saelim N."/>
            <person name="Wang L."/>
            <person name="Nong W."/>
            <person name="Wan A.T."/>
            <person name="Shi M."/>
            <person name="Liu X."/>
            <person name="Cao Q."/>
            <person name="Hui J.H.L."/>
            <person name="Sookrung N."/>
            <person name="Leung T.F."/>
            <person name="Tungtrongchitr A."/>
            <person name="Tsui S.K.W."/>
        </authorList>
    </citation>
    <scope>NUCLEOTIDE SEQUENCE [LARGE SCALE GENOMIC DNA]</scope>
    <source>
        <strain evidence="1">PWHHKU_190912</strain>
    </source>
</reference>
<name>A0ABQ8SQE9_PERAM</name>
<keyword evidence="2" id="KW-1185">Reference proteome</keyword>
<accession>A0ABQ8SQE9</accession>
<organism evidence="1 2">
    <name type="scientific">Periplaneta americana</name>
    <name type="common">American cockroach</name>
    <name type="synonym">Blatta americana</name>
    <dbReference type="NCBI Taxonomy" id="6978"/>
    <lineage>
        <taxon>Eukaryota</taxon>
        <taxon>Metazoa</taxon>
        <taxon>Ecdysozoa</taxon>
        <taxon>Arthropoda</taxon>
        <taxon>Hexapoda</taxon>
        <taxon>Insecta</taxon>
        <taxon>Pterygota</taxon>
        <taxon>Neoptera</taxon>
        <taxon>Polyneoptera</taxon>
        <taxon>Dictyoptera</taxon>
        <taxon>Blattodea</taxon>
        <taxon>Blattoidea</taxon>
        <taxon>Blattidae</taxon>
        <taxon>Blattinae</taxon>
        <taxon>Periplaneta</taxon>
    </lineage>
</organism>
<dbReference type="Proteomes" id="UP001148838">
    <property type="component" value="Unassembled WGS sequence"/>
</dbReference>
<gene>
    <name evidence="1" type="ORF">ANN_19039</name>
</gene>
<proteinExistence type="predicted"/>
<comment type="caution">
    <text evidence="1">The sequence shown here is derived from an EMBL/GenBank/DDBJ whole genome shotgun (WGS) entry which is preliminary data.</text>
</comment>